<dbReference type="EMBL" id="CM046398">
    <property type="protein sequence ID" value="KAI8529900.1"/>
    <property type="molecule type" value="Genomic_DNA"/>
</dbReference>
<gene>
    <name evidence="1" type="ORF">RHMOL_Rhmol11G0010800</name>
</gene>
<protein>
    <submittedName>
        <fullName evidence="1">Uncharacterized protein</fullName>
    </submittedName>
</protein>
<comment type="caution">
    <text evidence="1">The sequence shown here is derived from an EMBL/GenBank/DDBJ whole genome shotgun (WGS) entry which is preliminary data.</text>
</comment>
<keyword evidence="2" id="KW-1185">Reference proteome</keyword>
<accession>A0ACC0LMH6</accession>
<evidence type="ECO:0000313" key="1">
    <source>
        <dbReference type="EMBL" id="KAI8529900.1"/>
    </source>
</evidence>
<organism evidence="1 2">
    <name type="scientific">Rhododendron molle</name>
    <name type="common">Chinese azalea</name>
    <name type="synonym">Azalea mollis</name>
    <dbReference type="NCBI Taxonomy" id="49168"/>
    <lineage>
        <taxon>Eukaryota</taxon>
        <taxon>Viridiplantae</taxon>
        <taxon>Streptophyta</taxon>
        <taxon>Embryophyta</taxon>
        <taxon>Tracheophyta</taxon>
        <taxon>Spermatophyta</taxon>
        <taxon>Magnoliopsida</taxon>
        <taxon>eudicotyledons</taxon>
        <taxon>Gunneridae</taxon>
        <taxon>Pentapetalae</taxon>
        <taxon>asterids</taxon>
        <taxon>Ericales</taxon>
        <taxon>Ericaceae</taxon>
        <taxon>Ericoideae</taxon>
        <taxon>Rhodoreae</taxon>
        <taxon>Rhododendron</taxon>
    </lineage>
</organism>
<name>A0ACC0LMH6_RHOML</name>
<sequence length="114" mass="11247">MESQTGDQTAIEKATGTTAVVVGDDNGGEDQQQEVGDVEKDRAREGNPRAMVLNGAVGSSVESVGPGAVAKDTPMVGGSSGGGDGSGAVGNDPRPKVSPPRDSARGKGAVIAEK</sequence>
<reference evidence="1" key="1">
    <citation type="submission" date="2022-02" db="EMBL/GenBank/DDBJ databases">
        <title>Plant Genome Project.</title>
        <authorList>
            <person name="Zhang R.-G."/>
        </authorList>
    </citation>
    <scope>NUCLEOTIDE SEQUENCE</scope>
    <source>
        <strain evidence="1">AT1</strain>
    </source>
</reference>
<evidence type="ECO:0000313" key="2">
    <source>
        <dbReference type="Proteomes" id="UP001062846"/>
    </source>
</evidence>
<proteinExistence type="predicted"/>
<dbReference type="Proteomes" id="UP001062846">
    <property type="component" value="Chromosome 11"/>
</dbReference>